<dbReference type="Pfam" id="PF00583">
    <property type="entry name" value="Acetyltransf_1"/>
    <property type="match status" value="1"/>
</dbReference>
<dbReference type="InterPro" id="IPR016181">
    <property type="entry name" value="Acyl_CoA_acyltransferase"/>
</dbReference>
<reference evidence="2" key="1">
    <citation type="submission" date="2021-03" db="EMBL/GenBank/DDBJ databases">
        <title>Genomic Encyclopedia of Type Strains, Phase IV (KMG-IV): sequencing the most valuable type-strain genomes for metagenomic binning, comparative biology and taxonomic classification.</title>
        <authorList>
            <person name="Goeker M."/>
        </authorList>
    </citation>
    <scope>NUCLEOTIDE SEQUENCE</scope>
    <source>
        <strain evidence="2">DSM 15523</strain>
        <strain evidence="3 5">DSM 16476</strain>
    </source>
</reference>
<evidence type="ECO:0000313" key="2">
    <source>
        <dbReference type="EMBL" id="MBP1840638.1"/>
    </source>
</evidence>
<dbReference type="InterPro" id="IPR000182">
    <property type="entry name" value="GNAT_dom"/>
</dbReference>
<evidence type="ECO:0000313" key="5">
    <source>
        <dbReference type="Proteomes" id="UP001231587"/>
    </source>
</evidence>
<dbReference type="CDD" id="cd04301">
    <property type="entry name" value="NAT_SF"/>
    <property type="match status" value="1"/>
</dbReference>
<dbReference type="Proteomes" id="UP001231587">
    <property type="component" value="Unassembled WGS sequence"/>
</dbReference>
<dbReference type="GO" id="GO:0102971">
    <property type="term" value="F:phosphinothricin N-acetyltransferase activity"/>
    <property type="evidence" value="ECO:0007669"/>
    <property type="project" value="UniProtKB-EC"/>
</dbReference>
<accession>A0A9X0YPI3</accession>
<dbReference type="EMBL" id="JAUSUU010000007">
    <property type="protein sequence ID" value="MDQ0335949.1"/>
    <property type="molecule type" value="Genomic_DNA"/>
</dbReference>
<keyword evidence="2" id="KW-0012">Acyltransferase</keyword>
<evidence type="ECO:0000259" key="1">
    <source>
        <dbReference type="PROSITE" id="PS51186"/>
    </source>
</evidence>
<comment type="caution">
    <text evidence="2">The sequence shown here is derived from an EMBL/GenBank/DDBJ whole genome shotgun (WGS) entry which is preliminary data.</text>
</comment>
<proteinExistence type="predicted"/>
<feature type="domain" description="N-acetyltransferase" evidence="1">
    <location>
        <begin position="1"/>
        <end position="157"/>
    </location>
</feature>
<dbReference type="OrthoDB" id="9799096at2"/>
<gene>
    <name evidence="2" type="ORF">J2Z56_002568</name>
    <name evidence="3" type="ORF">J2Z57_002401</name>
</gene>
<dbReference type="Proteomes" id="UP001138672">
    <property type="component" value="Unassembled WGS sequence"/>
</dbReference>
<dbReference type="EC" id="2.3.1.183" evidence="2"/>
<organism evidence="2 4">
    <name type="scientific">Formosa algae</name>
    <dbReference type="NCBI Taxonomy" id="225843"/>
    <lineage>
        <taxon>Bacteria</taxon>
        <taxon>Pseudomonadati</taxon>
        <taxon>Bacteroidota</taxon>
        <taxon>Flavobacteriia</taxon>
        <taxon>Flavobacteriales</taxon>
        <taxon>Flavobacteriaceae</taxon>
        <taxon>Formosa</taxon>
    </lineage>
</organism>
<evidence type="ECO:0000313" key="3">
    <source>
        <dbReference type="EMBL" id="MDQ0335949.1"/>
    </source>
</evidence>
<name>A0A9X0YPI3_9FLAO</name>
<dbReference type="AlphaFoldDB" id="A0A9X0YPI3"/>
<dbReference type="EMBL" id="JAGGJQ010000007">
    <property type="protein sequence ID" value="MBP1840638.1"/>
    <property type="molecule type" value="Genomic_DNA"/>
</dbReference>
<sequence length="162" mass="18501">MIREMLPTDGPRVLDIYNMGLESRNATFETTVPLWSDWDKNHLKHSRFVWDADGVVIGWVALSPVSARVMYQGVVEVSIYLDTSCVQKGIGSLLMNHVIQSSENHGIWTLYSSVFPENEGTLKLHDKFNFRCIGYREKIAKLDGVWRDTLLLERRSSVVGKD</sequence>
<keyword evidence="5" id="KW-1185">Reference proteome</keyword>
<evidence type="ECO:0000313" key="4">
    <source>
        <dbReference type="Proteomes" id="UP001138672"/>
    </source>
</evidence>
<dbReference type="SUPFAM" id="SSF55729">
    <property type="entry name" value="Acyl-CoA N-acyltransferases (Nat)"/>
    <property type="match status" value="1"/>
</dbReference>
<protein>
    <submittedName>
        <fullName evidence="2">Phosphinothricin acetyltransferase</fullName>
        <ecNumber evidence="2">2.3.1.183</ecNumber>
    </submittedName>
</protein>
<dbReference type="PROSITE" id="PS51186">
    <property type="entry name" value="GNAT"/>
    <property type="match status" value="1"/>
</dbReference>
<dbReference type="RefSeq" id="WP_057780092.1">
    <property type="nucleotide sequence ID" value="NZ_JAGGJQ010000007.1"/>
</dbReference>
<dbReference type="Gene3D" id="3.40.630.30">
    <property type="match status" value="1"/>
</dbReference>
<keyword evidence="2" id="KW-0808">Transferase</keyword>